<comment type="caution">
    <text evidence="1">The sequence shown here is derived from an EMBL/GenBank/DDBJ whole genome shotgun (WGS) entry which is preliminary data.</text>
</comment>
<dbReference type="AlphaFoldDB" id="A0A392S7F5"/>
<evidence type="ECO:0000313" key="2">
    <source>
        <dbReference type="Proteomes" id="UP000265520"/>
    </source>
</evidence>
<organism evidence="1 2">
    <name type="scientific">Trifolium medium</name>
    <dbReference type="NCBI Taxonomy" id="97028"/>
    <lineage>
        <taxon>Eukaryota</taxon>
        <taxon>Viridiplantae</taxon>
        <taxon>Streptophyta</taxon>
        <taxon>Embryophyta</taxon>
        <taxon>Tracheophyta</taxon>
        <taxon>Spermatophyta</taxon>
        <taxon>Magnoliopsida</taxon>
        <taxon>eudicotyledons</taxon>
        <taxon>Gunneridae</taxon>
        <taxon>Pentapetalae</taxon>
        <taxon>rosids</taxon>
        <taxon>fabids</taxon>
        <taxon>Fabales</taxon>
        <taxon>Fabaceae</taxon>
        <taxon>Papilionoideae</taxon>
        <taxon>50 kb inversion clade</taxon>
        <taxon>NPAAA clade</taxon>
        <taxon>Hologalegina</taxon>
        <taxon>IRL clade</taxon>
        <taxon>Trifolieae</taxon>
        <taxon>Trifolium</taxon>
    </lineage>
</organism>
<evidence type="ECO:0000313" key="1">
    <source>
        <dbReference type="EMBL" id="MCI44124.1"/>
    </source>
</evidence>
<feature type="non-terminal residue" evidence="1">
    <location>
        <position position="1"/>
    </location>
</feature>
<keyword evidence="2" id="KW-1185">Reference proteome</keyword>
<proteinExistence type="predicted"/>
<protein>
    <submittedName>
        <fullName evidence="1">TIR-NBS-LRR RCT1 resistance protein</fullName>
    </submittedName>
</protein>
<dbReference type="Proteomes" id="UP000265520">
    <property type="component" value="Unassembled WGS sequence"/>
</dbReference>
<reference evidence="1 2" key="1">
    <citation type="journal article" date="2018" name="Front. Plant Sci.">
        <title>Red Clover (Trifolium pratense) and Zigzag Clover (T. medium) - A Picture of Genomic Similarities and Differences.</title>
        <authorList>
            <person name="Dluhosova J."/>
            <person name="Istvanek J."/>
            <person name="Nedelnik J."/>
            <person name="Repkova J."/>
        </authorList>
    </citation>
    <scope>NUCLEOTIDE SEQUENCE [LARGE SCALE GENOMIC DNA]</scope>
    <source>
        <strain evidence="2">cv. 10/8</strain>
        <tissue evidence="1">Leaf</tissue>
    </source>
</reference>
<dbReference type="EMBL" id="LXQA010326416">
    <property type="protein sequence ID" value="MCI44124.1"/>
    <property type="molecule type" value="Genomic_DNA"/>
</dbReference>
<name>A0A392S7F5_9FABA</name>
<sequence length="99" mass="11520">EALVSFEDEEGQRLVSSIEPENKVEVVVVFEKGFTVNKTAVYLVYDEPIGEKLELYHVPDLNVVACSDDENERFVKRFSTQEEFTDDFNQNRKKKSRVE</sequence>
<accession>A0A392S7F5</accession>